<dbReference type="InterPro" id="IPR016135">
    <property type="entry name" value="UBQ-conjugating_enzyme/RWD"/>
</dbReference>
<dbReference type="CDD" id="cd23820">
    <property type="entry name" value="RWD_RNF14"/>
    <property type="match status" value="1"/>
</dbReference>
<keyword evidence="3" id="KW-0808">Transferase</keyword>
<feature type="domain" description="RING-type" evidence="12">
    <location>
        <begin position="174"/>
        <end position="479"/>
    </location>
</feature>
<dbReference type="PROSITE" id="PS50089">
    <property type="entry name" value="ZF_RING_2"/>
    <property type="match status" value="1"/>
</dbReference>
<dbReference type="Gene3D" id="3.30.40.10">
    <property type="entry name" value="Zinc/RING finger domain, C3HC4 (zinc finger)"/>
    <property type="match status" value="1"/>
</dbReference>
<keyword evidence="14" id="KW-1185">Reference proteome</keyword>
<dbReference type="FunCoup" id="A3GHG7">
    <property type="interactions" value="169"/>
</dbReference>
<evidence type="ECO:0000256" key="8">
    <source>
        <dbReference type="ARBA" id="ARBA00022833"/>
    </source>
</evidence>
<dbReference type="Proteomes" id="UP000002258">
    <property type="component" value="Chromosome 1"/>
</dbReference>
<dbReference type="PROSITE" id="PS00518">
    <property type="entry name" value="ZF_RING_1"/>
    <property type="match status" value="1"/>
</dbReference>
<dbReference type="PROSITE" id="PS51873">
    <property type="entry name" value="TRIAD"/>
    <property type="match status" value="1"/>
</dbReference>
<keyword evidence="6 9" id="KW-0863">Zinc-finger</keyword>
<accession>A3GHG7</accession>
<dbReference type="EC" id="2.3.2.31" evidence="2"/>
<dbReference type="InterPro" id="IPR006575">
    <property type="entry name" value="RWD_dom"/>
</dbReference>
<evidence type="ECO:0000256" key="9">
    <source>
        <dbReference type="PROSITE-ProRule" id="PRU00175"/>
    </source>
</evidence>
<dbReference type="InterPro" id="IPR031128">
    <property type="entry name" value="RNF14_RING-HC_Zfn"/>
</dbReference>
<dbReference type="STRING" id="322104.A3GHG7"/>
<dbReference type="PANTHER" id="PTHR11685">
    <property type="entry name" value="RBR FAMILY RING FINGER AND IBR DOMAIN-CONTAINING"/>
    <property type="match status" value="1"/>
</dbReference>
<evidence type="ECO:0000259" key="11">
    <source>
        <dbReference type="PROSITE" id="PS50908"/>
    </source>
</evidence>
<dbReference type="Pfam" id="PF05773">
    <property type="entry name" value="RWD"/>
    <property type="match status" value="1"/>
</dbReference>
<dbReference type="RefSeq" id="XP_001387074.2">
    <property type="nucleotide sequence ID" value="XM_001387037.1"/>
</dbReference>
<sequence length="490" mass="56737">MTEAAYDNVDFSDDIRVQELQSCKAIYPNCTMNFSKYTGSIEIPLKNEDGIILRLLPESHRDTPLLTHKVCNLPSLLFTFELPERYPYEESLNFNLTSSILHQTVVDSMIVHLEQIWESYQDQVLFSMIDYLHDQTQNEWDSLIGPKYDVTSGQEFQTIVDYDNDIKQQEYETKTFTCEVCQEDYKGVNCSRFDSCGHTFCNTCLFAYFSSVIRTGEIDKVHCPSYECTKKFVKTKDEYSKLESWLMSDTRVEEIVRTLLTPAVPLNFLSKILTSVQSNESGEKTSEDLVNRYYTLFKKSQYEFIGKLLPNRLVKCPRIGCDEAIFREDLTERLVVCPRCAYAFCNDCHNSYHARFKVCKKVTSESGDYLGVEVKDIEAYMSLPRDSYERKTLNARYGRQRIIRAVEEYQMDLLFNKMLKESNEVKECPGCGIIIEKSDGCNKVKCSQCGTNMCFLCGEMLENNYDHFVSEDSSCYRKLFFGMPGAEEES</sequence>
<dbReference type="InterPro" id="IPR001841">
    <property type="entry name" value="Znf_RING"/>
</dbReference>
<evidence type="ECO:0000256" key="6">
    <source>
        <dbReference type="ARBA" id="ARBA00022771"/>
    </source>
</evidence>
<dbReference type="KEGG" id="pic:PICST_40135"/>
<organism evidence="13 14">
    <name type="scientific">Scheffersomyces stipitis (strain ATCC 58785 / CBS 6054 / NBRC 10063 / NRRL Y-11545)</name>
    <name type="common">Yeast</name>
    <name type="synonym">Pichia stipitis</name>
    <dbReference type="NCBI Taxonomy" id="322104"/>
    <lineage>
        <taxon>Eukaryota</taxon>
        <taxon>Fungi</taxon>
        <taxon>Dikarya</taxon>
        <taxon>Ascomycota</taxon>
        <taxon>Saccharomycotina</taxon>
        <taxon>Pichiomycetes</taxon>
        <taxon>Debaryomycetaceae</taxon>
        <taxon>Scheffersomyces</taxon>
    </lineage>
</organism>
<dbReference type="InParanoid" id="A3GHG7"/>
<evidence type="ECO:0000256" key="4">
    <source>
        <dbReference type="ARBA" id="ARBA00022723"/>
    </source>
</evidence>
<dbReference type="HOGENOM" id="CLU_021364_2_2_1"/>
<dbReference type="InterPro" id="IPR031127">
    <property type="entry name" value="E3_UB_ligase_RBR"/>
</dbReference>
<evidence type="ECO:0000256" key="3">
    <source>
        <dbReference type="ARBA" id="ARBA00022679"/>
    </source>
</evidence>
<dbReference type="PROSITE" id="PS50908">
    <property type="entry name" value="RWD"/>
    <property type="match status" value="1"/>
</dbReference>
<name>A3GHG7_PICST</name>
<dbReference type="Gene3D" id="3.10.110.10">
    <property type="entry name" value="Ubiquitin Conjugating Enzyme"/>
    <property type="match status" value="1"/>
</dbReference>
<protein>
    <recommendedName>
        <fullName evidence="2">RBR-type E3 ubiquitin transferase</fullName>
        <ecNumber evidence="2">2.3.2.31</ecNumber>
    </recommendedName>
</protein>
<dbReference type="GO" id="GO:0016567">
    <property type="term" value="P:protein ubiquitination"/>
    <property type="evidence" value="ECO:0007669"/>
    <property type="project" value="InterPro"/>
</dbReference>
<dbReference type="CDD" id="cd16628">
    <property type="entry name" value="RING-HC_RBR_RNF14"/>
    <property type="match status" value="1"/>
</dbReference>
<comment type="catalytic activity">
    <reaction evidence="1">
        <text>[E2 ubiquitin-conjugating enzyme]-S-ubiquitinyl-L-cysteine + [acceptor protein]-L-lysine = [E2 ubiquitin-conjugating enzyme]-L-cysteine + [acceptor protein]-N(6)-ubiquitinyl-L-lysine.</text>
        <dbReference type="EC" id="2.3.2.31"/>
    </reaction>
</comment>
<dbReference type="Gene3D" id="1.20.120.1750">
    <property type="match status" value="1"/>
</dbReference>
<dbReference type="OMA" id="SVKWLEP"/>
<dbReference type="InterPro" id="IPR002867">
    <property type="entry name" value="IBR_dom"/>
</dbReference>
<evidence type="ECO:0000256" key="5">
    <source>
        <dbReference type="ARBA" id="ARBA00022737"/>
    </source>
</evidence>
<evidence type="ECO:0000313" key="13">
    <source>
        <dbReference type="EMBL" id="EAZ63051.2"/>
    </source>
</evidence>
<dbReference type="OrthoDB" id="1431934at2759"/>
<keyword evidence="8" id="KW-0862">Zinc</keyword>
<gene>
    <name evidence="13" type="ORF">PICST_40135</name>
</gene>
<dbReference type="Gene3D" id="2.20.25.20">
    <property type="match status" value="1"/>
</dbReference>
<evidence type="ECO:0000256" key="2">
    <source>
        <dbReference type="ARBA" id="ARBA00012251"/>
    </source>
</evidence>
<comment type="caution">
    <text evidence="13">The sequence shown here is derived from an EMBL/GenBank/DDBJ whole genome shotgun (WGS) entry which is preliminary data.</text>
</comment>
<proteinExistence type="predicted"/>
<dbReference type="Pfam" id="PF01485">
    <property type="entry name" value="IBR"/>
    <property type="match status" value="2"/>
</dbReference>
<feature type="domain" description="RWD" evidence="11">
    <location>
        <begin position="18"/>
        <end position="139"/>
    </location>
</feature>
<dbReference type="SMART" id="SM00647">
    <property type="entry name" value="IBR"/>
    <property type="match status" value="2"/>
</dbReference>
<evidence type="ECO:0000256" key="1">
    <source>
        <dbReference type="ARBA" id="ARBA00001798"/>
    </source>
</evidence>
<evidence type="ECO:0000259" key="10">
    <source>
        <dbReference type="PROSITE" id="PS50089"/>
    </source>
</evidence>
<reference evidence="13 14" key="1">
    <citation type="journal article" date="2007" name="Nat. Biotechnol.">
        <title>Genome sequence of the lignocellulose-bioconverting and xylose-fermenting yeast Pichia stipitis.</title>
        <authorList>
            <person name="Jeffries T.W."/>
            <person name="Grigoriev I.V."/>
            <person name="Grimwood J."/>
            <person name="Laplaza J.M."/>
            <person name="Aerts A."/>
            <person name="Salamov A."/>
            <person name="Schmutz J."/>
            <person name="Lindquist E."/>
            <person name="Dehal P."/>
            <person name="Shapiro H."/>
            <person name="Jin Y.S."/>
            <person name="Passoth V."/>
            <person name="Richardson P.M."/>
        </authorList>
    </citation>
    <scope>NUCLEOTIDE SEQUENCE [LARGE SCALE GENOMIC DNA]</scope>
    <source>
        <strain evidence="14">ATCC 58785 / CBS 6054 / NBRC 10063 / NRRL Y-11545</strain>
    </source>
</reference>
<dbReference type="Pfam" id="PF00097">
    <property type="entry name" value="zf-C3HC4"/>
    <property type="match status" value="1"/>
</dbReference>
<dbReference type="EMBL" id="AAVQ01000002">
    <property type="protein sequence ID" value="EAZ63051.2"/>
    <property type="molecule type" value="Genomic_DNA"/>
</dbReference>
<dbReference type="SUPFAM" id="SSF54495">
    <property type="entry name" value="UBC-like"/>
    <property type="match status" value="1"/>
</dbReference>
<feature type="domain" description="RING-type" evidence="10">
    <location>
        <begin position="178"/>
        <end position="224"/>
    </location>
</feature>
<dbReference type="InterPro" id="IPR017907">
    <property type="entry name" value="Znf_RING_CS"/>
</dbReference>
<dbReference type="InterPro" id="IPR044066">
    <property type="entry name" value="TRIAD_supradom"/>
</dbReference>
<dbReference type="GeneID" id="4851716"/>
<keyword evidence="4" id="KW-0479">Metal-binding</keyword>
<dbReference type="InterPro" id="IPR013083">
    <property type="entry name" value="Znf_RING/FYVE/PHD"/>
</dbReference>
<evidence type="ECO:0000256" key="7">
    <source>
        <dbReference type="ARBA" id="ARBA00022786"/>
    </source>
</evidence>
<dbReference type="AlphaFoldDB" id="A3GHG7"/>
<dbReference type="GO" id="GO:0061630">
    <property type="term" value="F:ubiquitin protein ligase activity"/>
    <property type="evidence" value="ECO:0007669"/>
    <property type="project" value="UniProtKB-EC"/>
</dbReference>
<dbReference type="SUPFAM" id="SSF57850">
    <property type="entry name" value="RING/U-box"/>
    <property type="match status" value="2"/>
</dbReference>
<evidence type="ECO:0000313" key="14">
    <source>
        <dbReference type="Proteomes" id="UP000002258"/>
    </source>
</evidence>
<evidence type="ECO:0000259" key="12">
    <source>
        <dbReference type="PROSITE" id="PS51873"/>
    </source>
</evidence>
<dbReference type="InterPro" id="IPR018957">
    <property type="entry name" value="Znf_C3HC4_RING-type"/>
</dbReference>
<dbReference type="eggNOG" id="KOG1814">
    <property type="taxonomic scope" value="Eukaryota"/>
</dbReference>
<dbReference type="GO" id="GO:0008270">
    <property type="term" value="F:zinc ion binding"/>
    <property type="evidence" value="ECO:0007669"/>
    <property type="project" value="UniProtKB-KW"/>
</dbReference>
<keyword evidence="5" id="KW-0677">Repeat</keyword>
<keyword evidence="7" id="KW-0833">Ubl conjugation pathway</keyword>